<dbReference type="AlphaFoldDB" id="A0A0E9PQ35"/>
<evidence type="ECO:0000256" key="1">
    <source>
        <dbReference type="SAM" id="MobiDB-lite"/>
    </source>
</evidence>
<proteinExistence type="predicted"/>
<feature type="compositionally biased region" description="Basic and acidic residues" evidence="1">
    <location>
        <begin position="19"/>
        <end position="33"/>
    </location>
</feature>
<protein>
    <submittedName>
        <fullName evidence="2">Uncharacterized protein</fullName>
    </submittedName>
</protein>
<reference evidence="2" key="2">
    <citation type="journal article" date="2015" name="Fish Shellfish Immunol.">
        <title>Early steps in the European eel (Anguilla anguilla)-Vibrio vulnificus interaction in the gills: Role of the RtxA13 toxin.</title>
        <authorList>
            <person name="Callol A."/>
            <person name="Pajuelo D."/>
            <person name="Ebbesson L."/>
            <person name="Teles M."/>
            <person name="MacKenzie S."/>
            <person name="Amaro C."/>
        </authorList>
    </citation>
    <scope>NUCLEOTIDE SEQUENCE</scope>
</reference>
<feature type="compositionally biased region" description="Polar residues" evidence="1">
    <location>
        <begin position="1"/>
        <end position="10"/>
    </location>
</feature>
<dbReference type="EMBL" id="GBXM01102377">
    <property type="protein sequence ID" value="JAH06200.1"/>
    <property type="molecule type" value="Transcribed_RNA"/>
</dbReference>
<feature type="region of interest" description="Disordered" evidence="1">
    <location>
        <begin position="1"/>
        <end position="33"/>
    </location>
</feature>
<dbReference type="EMBL" id="GBXM01024763">
    <property type="protein sequence ID" value="JAH83814.1"/>
    <property type="molecule type" value="Transcribed_RNA"/>
</dbReference>
<name>A0A0E9PQ35_ANGAN</name>
<accession>A0A0E9PQ35</accession>
<organism evidence="2">
    <name type="scientific">Anguilla anguilla</name>
    <name type="common">European freshwater eel</name>
    <name type="synonym">Muraena anguilla</name>
    <dbReference type="NCBI Taxonomy" id="7936"/>
    <lineage>
        <taxon>Eukaryota</taxon>
        <taxon>Metazoa</taxon>
        <taxon>Chordata</taxon>
        <taxon>Craniata</taxon>
        <taxon>Vertebrata</taxon>
        <taxon>Euteleostomi</taxon>
        <taxon>Actinopterygii</taxon>
        <taxon>Neopterygii</taxon>
        <taxon>Teleostei</taxon>
        <taxon>Anguilliformes</taxon>
        <taxon>Anguillidae</taxon>
        <taxon>Anguilla</taxon>
    </lineage>
</organism>
<sequence>MNSFLHTANHTQKRRKKHTPTDPAEHETMNSTS</sequence>
<evidence type="ECO:0000313" key="2">
    <source>
        <dbReference type="EMBL" id="JAH06200.1"/>
    </source>
</evidence>
<reference evidence="2" key="1">
    <citation type="submission" date="2014-11" db="EMBL/GenBank/DDBJ databases">
        <authorList>
            <person name="Amaro Gonzalez C."/>
        </authorList>
    </citation>
    <scope>NUCLEOTIDE SEQUENCE</scope>
</reference>